<keyword evidence="5" id="KW-1185">Reference proteome</keyword>
<comment type="similarity">
    <text evidence="3">Belongs to the gas vesicle GvpF/GvpL family.</text>
</comment>
<dbReference type="RefSeq" id="WP_241055932.1">
    <property type="nucleotide sequence ID" value="NZ_JAKZBV010000001.1"/>
</dbReference>
<dbReference type="InterPro" id="IPR009430">
    <property type="entry name" value="GvpL/GvpF"/>
</dbReference>
<evidence type="ECO:0000256" key="1">
    <source>
        <dbReference type="ARBA" id="ARBA00022987"/>
    </source>
</evidence>
<protein>
    <submittedName>
        <fullName evidence="4">GvpL/GvpF family gas vesicle protein</fullName>
    </submittedName>
</protein>
<evidence type="ECO:0000313" key="4">
    <source>
        <dbReference type="EMBL" id="MCH6472012.1"/>
    </source>
</evidence>
<comment type="subcellular location">
    <subcellularLocation>
        <location evidence="2">Gas vesicle</location>
    </subcellularLocation>
</comment>
<dbReference type="PANTHER" id="PTHR36852:SF1">
    <property type="entry name" value="PROTEIN GVPL 2"/>
    <property type="match status" value="1"/>
</dbReference>
<dbReference type="EMBL" id="JAKZBV010000001">
    <property type="protein sequence ID" value="MCH6472012.1"/>
    <property type="molecule type" value="Genomic_DNA"/>
</dbReference>
<keyword evidence="1" id="KW-0304">Gas vesicle</keyword>
<evidence type="ECO:0000256" key="2">
    <source>
        <dbReference type="ARBA" id="ARBA00035108"/>
    </source>
</evidence>
<dbReference type="PANTHER" id="PTHR36852">
    <property type="entry name" value="PROTEIN GVPL 2"/>
    <property type="match status" value="1"/>
</dbReference>
<name>A0ABS9U5Q2_9MICC</name>
<sequence length="264" mass="29015">MSAEGLYVYAIVPAETDQTSLGRGIDGAALELVPAREAVAAVVHRHTEPPYSGSDEAAERRVLEHGEVVERCWAATKRVLPMGFNVIVSPGDGASAEERLVEWLNRSAPALARRLEALRGLVELRVEISLREDATGSGSGEVHELEEHMRERPPGVQRLLRRRLESLRRATAEEVADRLYPEYRRRLAQLSRDLTENVRGHPPEGCVTVLNVAVLADEGDIPQLGAELADIEAEEPGVRVAFLGPWPPFSFADVPDLPSVEWTA</sequence>
<comment type="caution">
    <text evidence="4">The sequence shown here is derived from an EMBL/GenBank/DDBJ whole genome shotgun (WGS) entry which is preliminary data.</text>
</comment>
<proteinExistence type="inferred from homology"/>
<dbReference type="Proteomes" id="UP001202922">
    <property type="component" value="Unassembled WGS sequence"/>
</dbReference>
<evidence type="ECO:0000256" key="3">
    <source>
        <dbReference type="ARBA" id="ARBA00035643"/>
    </source>
</evidence>
<accession>A0ABS9U5Q2</accession>
<reference evidence="4 5" key="1">
    <citation type="submission" date="2022-03" db="EMBL/GenBank/DDBJ databases">
        <title>Sinomonas sp. isolated from a soil.</title>
        <authorList>
            <person name="Han J."/>
            <person name="Kim D.-U."/>
        </authorList>
    </citation>
    <scope>NUCLEOTIDE SEQUENCE [LARGE SCALE GENOMIC DNA]</scope>
    <source>
        <strain evidence="4 5">5-5</strain>
    </source>
</reference>
<dbReference type="Pfam" id="PF06386">
    <property type="entry name" value="GvpL_GvpF"/>
    <property type="match status" value="1"/>
</dbReference>
<gene>
    <name evidence="4" type="ORF">L0M17_18915</name>
</gene>
<organism evidence="4 5">
    <name type="scientific">Sinomonas terrae</name>
    <dbReference type="NCBI Taxonomy" id="2908838"/>
    <lineage>
        <taxon>Bacteria</taxon>
        <taxon>Bacillati</taxon>
        <taxon>Actinomycetota</taxon>
        <taxon>Actinomycetes</taxon>
        <taxon>Micrococcales</taxon>
        <taxon>Micrococcaceae</taxon>
        <taxon>Sinomonas</taxon>
    </lineage>
</organism>
<evidence type="ECO:0000313" key="5">
    <source>
        <dbReference type="Proteomes" id="UP001202922"/>
    </source>
</evidence>